<proteinExistence type="predicted"/>
<dbReference type="EMBL" id="JACEFF010000769">
    <property type="protein sequence ID" value="KAH9631258.1"/>
    <property type="molecule type" value="Genomic_DNA"/>
</dbReference>
<evidence type="ECO:0000313" key="2">
    <source>
        <dbReference type="Proteomes" id="UP000814243"/>
    </source>
</evidence>
<accession>A0A922M6S7</accession>
<dbReference type="Proteomes" id="UP000814243">
    <property type="component" value="Unassembled WGS sequence"/>
</dbReference>
<reference evidence="1" key="1">
    <citation type="journal article" date="2021" name="G3 (Bethesda)">
        <title>Genome and transcriptome analysis of the beet armyworm Spodoptera exigua reveals targets for pest control. .</title>
        <authorList>
            <person name="Simon S."/>
            <person name="Breeschoten T."/>
            <person name="Jansen H.J."/>
            <person name="Dirks R.P."/>
            <person name="Schranz M.E."/>
            <person name="Ros V.I.D."/>
        </authorList>
    </citation>
    <scope>NUCLEOTIDE SEQUENCE</scope>
    <source>
        <strain evidence="1">TB_SE_WUR_2020</strain>
    </source>
</reference>
<comment type="caution">
    <text evidence="1">The sequence shown here is derived from an EMBL/GenBank/DDBJ whole genome shotgun (WGS) entry which is preliminary data.</text>
</comment>
<organism evidence="1 2">
    <name type="scientific">Spodoptera exigua</name>
    <name type="common">Beet armyworm</name>
    <name type="synonym">Noctua fulgens</name>
    <dbReference type="NCBI Taxonomy" id="7107"/>
    <lineage>
        <taxon>Eukaryota</taxon>
        <taxon>Metazoa</taxon>
        <taxon>Ecdysozoa</taxon>
        <taxon>Arthropoda</taxon>
        <taxon>Hexapoda</taxon>
        <taxon>Insecta</taxon>
        <taxon>Pterygota</taxon>
        <taxon>Neoptera</taxon>
        <taxon>Endopterygota</taxon>
        <taxon>Lepidoptera</taxon>
        <taxon>Glossata</taxon>
        <taxon>Ditrysia</taxon>
        <taxon>Noctuoidea</taxon>
        <taxon>Noctuidae</taxon>
        <taxon>Amphipyrinae</taxon>
        <taxon>Spodoptera</taxon>
    </lineage>
</organism>
<dbReference type="AlphaFoldDB" id="A0A922M6S7"/>
<gene>
    <name evidence="1" type="ORF">HF086_011962</name>
</gene>
<sequence>MTQFSGVSGSTVSCSTPISNASSAGTIPAPSSDSQHCLTQVPLPYDIKKPNGRSMYSNVCQIFDFMVFDIGLKMYLTGWVTLICSAFRLSSVCSADSGFRSQDALQRRSLYVDNVNTIFYM</sequence>
<name>A0A922M6S7_SPOEX</name>
<evidence type="ECO:0000313" key="1">
    <source>
        <dbReference type="EMBL" id="KAH9631258.1"/>
    </source>
</evidence>
<protein>
    <submittedName>
        <fullName evidence="1">Uncharacterized protein</fullName>
    </submittedName>
</protein>